<dbReference type="GO" id="GO:0006419">
    <property type="term" value="P:alanyl-tRNA aminoacylation"/>
    <property type="evidence" value="ECO:0007669"/>
    <property type="project" value="InterPro"/>
</dbReference>
<dbReference type="Gene3D" id="3.30.980.10">
    <property type="entry name" value="Threonyl-trna Synthetase, Chain A, domain 2"/>
    <property type="match status" value="1"/>
</dbReference>
<dbReference type="InterPro" id="IPR018164">
    <property type="entry name" value="Ala-tRNA-synth_IIc_N"/>
</dbReference>
<dbReference type="InterPro" id="IPR018163">
    <property type="entry name" value="Thr/Ala-tRNA-synth_IIc_edit"/>
</dbReference>
<evidence type="ECO:0000256" key="4">
    <source>
        <dbReference type="ARBA" id="ARBA00022723"/>
    </source>
</evidence>
<dbReference type="GO" id="GO:0046872">
    <property type="term" value="F:metal ion binding"/>
    <property type="evidence" value="ECO:0007669"/>
    <property type="project" value="UniProtKB-KW"/>
</dbReference>
<dbReference type="Gene3D" id="2.40.30.130">
    <property type="match status" value="1"/>
</dbReference>
<dbReference type="PANTHER" id="PTHR43462">
    <property type="entry name" value="ALANYL-TRNA EDITING PROTEIN"/>
    <property type="match status" value="1"/>
</dbReference>
<dbReference type="InterPro" id="IPR009000">
    <property type="entry name" value="Transl_B-barrel_sf"/>
</dbReference>
<reference evidence="8 9" key="1">
    <citation type="submission" date="2018-11" db="EMBL/GenBank/DDBJ databases">
        <authorList>
            <person name="Mardanov A.V."/>
            <person name="Ravin N.V."/>
            <person name="Dedysh S.N."/>
        </authorList>
    </citation>
    <scope>NUCLEOTIDE SEQUENCE [LARGE SCALE GENOMIC DNA]</scope>
    <source>
        <strain evidence="8 9">AF10</strain>
    </source>
</reference>
<dbReference type="Gene3D" id="3.10.310.40">
    <property type="match status" value="1"/>
</dbReference>
<keyword evidence="8" id="KW-0436">Ligase</keyword>
<evidence type="ECO:0000313" key="9">
    <source>
        <dbReference type="Proteomes" id="UP000289437"/>
    </source>
</evidence>
<comment type="caution">
    <text evidence="8">The sequence shown here is derived from an EMBL/GenBank/DDBJ whole genome shotgun (WGS) entry which is preliminary data.</text>
</comment>
<dbReference type="InterPro" id="IPR012947">
    <property type="entry name" value="tRNA_SAD"/>
</dbReference>
<sequence>MSVAERLYYDAQELMDFGAVVTDIRLESRVDGKNRWQVALDRTAFYPESGGQPWDLGTIEAVARSGARLEVPVLAVVEDAGEVWHVVEKPLTAGTEVTGRVDAGRRLDHMQQHTGQHLLSAVFLRELGAATVSFHLGADSSTIDLAVGALDWENAVGVEEAANRLIAENRGVSVEVVERGLAETMLERGELRKLPEREGTIRIVAIEGVEWNACGGTHVASTGRIGGLTVRRIERMKQAVRVEFCCGLRAVRAARQDFERIGEIGRLLSSGPGELAGKISVMLDDARSTAKQSRTLLEEIAGFEARTLAGRLVEATSRDAEYAKLLAAKVVALDGRRVAIIRTSNGERGTIVLAAGGDAGVNCGAVLKDSLAVLGARGGGSAGMAQGGVAAGDMDRLLEEIRVRISI</sequence>
<reference evidence="9" key="2">
    <citation type="submission" date="2019-02" db="EMBL/GenBank/DDBJ databases">
        <title>Granulicella sibirica sp. nov., a psychrotolerant acidobacterium isolated from an organic soil layer in forested tundra, West Siberia.</title>
        <authorList>
            <person name="Oshkin I.Y."/>
            <person name="Kulichevskaya I.S."/>
            <person name="Rijpstra W.I.C."/>
            <person name="Sinninghe Damste J.S."/>
            <person name="Rakitin A.L."/>
            <person name="Ravin N.V."/>
            <person name="Dedysh S.N."/>
        </authorList>
    </citation>
    <scope>NUCLEOTIDE SEQUENCE [LARGE SCALE GENOMIC DNA]</scope>
    <source>
        <strain evidence="9">AF10</strain>
    </source>
</reference>
<dbReference type="Proteomes" id="UP000289437">
    <property type="component" value="Unassembled WGS sequence"/>
</dbReference>
<keyword evidence="5" id="KW-0862">Zinc</keyword>
<evidence type="ECO:0000313" key="8">
    <source>
        <dbReference type="EMBL" id="RXH56069.1"/>
    </source>
</evidence>
<dbReference type="RefSeq" id="WP_128913596.1">
    <property type="nucleotide sequence ID" value="NZ_RDSM01000002.1"/>
</dbReference>
<dbReference type="Pfam" id="PF07973">
    <property type="entry name" value="tRNA_SAD"/>
    <property type="match status" value="1"/>
</dbReference>
<proteinExistence type="predicted"/>
<dbReference type="GO" id="GO:0005737">
    <property type="term" value="C:cytoplasm"/>
    <property type="evidence" value="ECO:0007669"/>
    <property type="project" value="UniProtKB-SubCell"/>
</dbReference>
<evidence type="ECO:0000256" key="6">
    <source>
        <dbReference type="ARBA" id="ARBA00032577"/>
    </source>
</evidence>
<dbReference type="GO" id="GO:0005524">
    <property type="term" value="F:ATP binding"/>
    <property type="evidence" value="ECO:0007669"/>
    <property type="project" value="InterPro"/>
</dbReference>
<evidence type="ECO:0000256" key="1">
    <source>
        <dbReference type="ARBA" id="ARBA00001947"/>
    </source>
</evidence>
<dbReference type="SUPFAM" id="SSF50447">
    <property type="entry name" value="Translation proteins"/>
    <property type="match status" value="1"/>
</dbReference>
<comment type="subcellular location">
    <subcellularLocation>
        <location evidence="2">Cytoplasm</location>
    </subcellularLocation>
</comment>
<protein>
    <recommendedName>
        <fullName evidence="3">Alanine--tRNA ligase</fullName>
    </recommendedName>
    <alternativeName>
        <fullName evidence="6">Alanyl-tRNA synthetase</fullName>
    </alternativeName>
</protein>
<evidence type="ECO:0000256" key="3">
    <source>
        <dbReference type="ARBA" id="ARBA00017959"/>
    </source>
</evidence>
<evidence type="ECO:0000256" key="5">
    <source>
        <dbReference type="ARBA" id="ARBA00022833"/>
    </source>
</evidence>
<dbReference type="Pfam" id="PF01411">
    <property type="entry name" value="tRNA-synt_2c"/>
    <property type="match status" value="1"/>
</dbReference>
<dbReference type="SMART" id="SM00863">
    <property type="entry name" value="tRNA_SAD"/>
    <property type="match status" value="1"/>
</dbReference>
<dbReference type="InterPro" id="IPR051335">
    <property type="entry name" value="Alanyl-tRNA_Editing_Enzymes"/>
</dbReference>
<dbReference type="EMBL" id="RDSM01000002">
    <property type="protein sequence ID" value="RXH56069.1"/>
    <property type="molecule type" value="Genomic_DNA"/>
</dbReference>
<organism evidence="8 9">
    <name type="scientific">Granulicella sibirica</name>
    <dbReference type="NCBI Taxonomy" id="2479048"/>
    <lineage>
        <taxon>Bacteria</taxon>
        <taxon>Pseudomonadati</taxon>
        <taxon>Acidobacteriota</taxon>
        <taxon>Terriglobia</taxon>
        <taxon>Terriglobales</taxon>
        <taxon>Acidobacteriaceae</taxon>
        <taxon>Granulicella</taxon>
    </lineage>
</organism>
<dbReference type="GO" id="GO:0003676">
    <property type="term" value="F:nucleic acid binding"/>
    <property type="evidence" value="ECO:0007669"/>
    <property type="project" value="InterPro"/>
</dbReference>
<accession>A0A4Q0T2D1</accession>
<dbReference type="PANTHER" id="PTHR43462:SF1">
    <property type="entry name" value="ALANYL-TRNA EDITING PROTEIN AARSD1"/>
    <property type="match status" value="1"/>
</dbReference>
<dbReference type="OrthoDB" id="9812949at2"/>
<dbReference type="GO" id="GO:0002161">
    <property type="term" value="F:aminoacyl-tRNA deacylase activity"/>
    <property type="evidence" value="ECO:0007669"/>
    <property type="project" value="UniProtKB-ARBA"/>
</dbReference>
<keyword evidence="8" id="KW-0030">Aminoacyl-tRNA synthetase</keyword>
<evidence type="ECO:0000256" key="2">
    <source>
        <dbReference type="ARBA" id="ARBA00004496"/>
    </source>
</evidence>
<feature type="domain" description="Alanyl-transfer RNA synthetases family profile" evidence="7">
    <location>
        <begin position="1"/>
        <end position="256"/>
    </location>
</feature>
<dbReference type="PROSITE" id="PS50860">
    <property type="entry name" value="AA_TRNA_LIGASE_II_ALA"/>
    <property type="match status" value="1"/>
</dbReference>
<evidence type="ECO:0000259" key="7">
    <source>
        <dbReference type="PROSITE" id="PS50860"/>
    </source>
</evidence>
<dbReference type="GO" id="GO:0004813">
    <property type="term" value="F:alanine-tRNA ligase activity"/>
    <property type="evidence" value="ECO:0007669"/>
    <property type="project" value="InterPro"/>
</dbReference>
<keyword evidence="9" id="KW-1185">Reference proteome</keyword>
<dbReference type="AlphaFoldDB" id="A0A4Q0T2D1"/>
<keyword evidence="4" id="KW-0479">Metal-binding</keyword>
<dbReference type="SUPFAM" id="SSF55186">
    <property type="entry name" value="ThrRS/AlaRS common domain"/>
    <property type="match status" value="1"/>
</dbReference>
<dbReference type="InterPro" id="IPR018165">
    <property type="entry name" value="Ala-tRNA-synth_IIc_core"/>
</dbReference>
<comment type="cofactor">
    <cofactor evidence="1">
        <name>Zn(2+)</name>
        <dbReference type="ChEBI" id="CHEBI:29105"/>
    </cofactor>
</comment>
<gene>
    <name evidence="8" type="ORF">GRAN_2926</name>
</gene>
<name>A0A4Q0T2D1_9BACT</name>